<organism evidence="9 10">
    <name type="scientific">Zygosaccharomyces rouxii</name>
    <dbReference type="NCBI Taxonomy" id="4956"/>
    <lineage>
        <taxon>Eukaryota</taxon>
        <taxon>Fungi</taxon>
        <taxon>Dikarya</taxon>
        <taxon>Ascomycota</taxon>
        <taxon>Saccharomycotina</taxon>
        <taxon>Saccharomycetes</taxon>
        <taxon>Saccharomycetales</taxon>
        <taxon>Saccharomycetaceae</taxon>
        <taxon>Zygosaccharomyces</taxon>
    </lineage>
</organism>
<sequence length="530" mass="59922">MSVKQNSGKSSVSHSGLGISAGSSGGGSTSGSSLSSAGIQKLLTDNLVEKIMKMALPPASDMALKSLAARKQLAKDRPGLSVNTMSRNFRQMNARLSRPFAIFDEIIKVFSWTNPAYTISVMLIYTHAVMKPLPTLTSLPIFYLLFGVMVPHYVYMHKPDDAIYLDGNPTPSQGPPLRKPFVPKPVPELNQEFVLNLTDLQNHMMIYVNVYDFVNELLTKFAYFTNEKISTAVFLILLVFGLTNTLFLDTLSKYLPVKGFLVGIGWCLIFMLHPKFKERFLSMANSEETRLRVLTLTNRFESILNEHLRYAEVRENKLVSVFEIQKFSEKDKCWVLVGFSNDDYTLFSDLRINQEDIAHHCTPTLDEVKPPVAWEWVEEDDSWALDLEPTEWVEQGFIQYVDIDMGTKWVYDLTLEGKRGGYRRRMWTNVCARQMDYHYVETNEEEEAVEADDMVNIARPESQSQGYHRVGRDSMSGSSTHSEETKPTISRSESNNSVNSVTSPDSPKKKTKGESFSGLSSLTDLLNVTV</sequence>
<dbReference type="InterPro" id="IPR052816">
    <property type="entry name" value="Peroxisomal_Membrane_PEX28-32"/>
</dbReference>
<evidence type="ECO:0000256" key="4">
    <source>
        <dbReference type="ARBA" id="ARBA00023136"/>
    </source>
</evidence>
<evidence type="ECO:0000313" key="9">
    <source>
        <dbReference type="EMBL" id="GAV51680.1"/>
    </source>
</evidence>
<keyword evidence="3 7" id="KW-1133">Transmembrane helix</keyword>
<dbReference type="AlphaFoldDB" id="A0A1Q3A7Y4"/>
<dbReference type="PANTHER" id="PTHR28304:SF2">
    <property type="entry name" value="PEROXISOMAL MEMBRANE PROTEIN PEX29"/>
    <property type="match status" value="1"/>
</dbReference>
<keyword evidence="2 7" id="KW-0812">Transmembrane</keyword>
<feature type="compositionally biased region" description="Polar residues" evidence="6">
    <location>
        <begin position="1"/>
        <end position="14"/>
    </location>
</feature>
<dbReference type="GO" id="GO:0007031">
    <property type="term" value="P:peroxisome organization"/>
    <property type="evidence" value="ECO:0007669"/>
    <property type="project" value="TreeGrafter"/>
</dbReference>
<evidence type="ECO:0000256" key="5">
    <source>
        <dbReference type="ARBA" id="ARBA00023140"/>
    </source>
</evidence>
<evidence type="ECO:0000256" key="7">
    <source>
        <dbReference type="SAM" id="Phobius"/>
    </source>
</evidence>
<keyword evidence="5" id="KW-0576">Peroxisome</keyword>
<feature type="domain" description="TECPR1-like DysF" evidence="8">
    <location>
        <begin position="78"/>
        <end position="428"/>
    </location>
</feature>
<evidence type="ECO:0000259" key="8">
    <source>
        <dbReference type="Pfam" id="PF06398"/>
    </source>
</evidence>
<dbReference type="EMBL" id="BDGX01000032">
    <property type="protein sequence ID" value="GAV51680.1"/>
    <property type="molecule type" value="Genomic_DNA"/>
</dbReference>
<feature type="transmembrane region" description="Helical" evidence="7">
    <location>
        <begin position="254"/>
        <end position="273"/>
    </location>
</feature>
<comment type="subcellular location">
    <subcellularLocation>
        <location evidence="1">Peroxisome membrane</location>
        <topology evidence="1">Multi-pass membrane protein</topology>
    </subcellularLocation>
</comment>
<reference evidence="9 10" key="1">
    <citation type="submission" date="2016-08" db="EMBL/GenBank/DDBJ databases">
        <title>Draft genome sequence of allopolyploid Zygosaccharomyces rouxii.</title>
        <authorList>
            <person name="Watanabe J."/>
            <person name="Uehara K."/>
            <person name="Mogi Y."/>
            <person name="Tsukioka Y."/>
        </authorList>
    </citation>
    <scope>NUCLEOTIDE SEQUENCE [LARGE SCALE GENOMIC DNA]</scope>
    <source>
        <strain evidence="9 10">NBRC 110957</strain>
    </source>
</reference>
<dbReference type="GO" id="GO:0005778">
    <property type="term" value="C:peroxisomal membrane"/>
    <property type="evidence" value="ECO:0007669"/>
    <property type="project" value="UniProtKB-SubCell"/>
</dbReference>
<feature type="transmembrane region" description="Helical" evidence="7">
    <location>
        <begin position="229"/>
        <end position="248"/>
    </location>
</feature>
<dbReference type="OrthoDB" id="74314at2759"/>
<comment type="caution">
    <text evidence="9">The sequence shown here is derived from an EMBL/GenBank/DDBJ whole genome shotgun (WGS) entry which is preliminary data.</text>
</comment>
<protein>
    <recommendedName>
        <fullName evidence="8">TECPR1-like DysF domain-containing protein</fullName>
    </recommendedName>
</protein>
<name>A0A1Q3A7Y4_ZYGRO</name>
<dbReference type="Proteomes" id="UP000187013">
    <property type="component" value="Unassembled WGS sequence"/>
</dbReference>
<accession>A0A1Q3A7Y4</accession>
<dbReference type="Pfam" id="PF06398">
    <property type="entry name" value="Pex24p"/>
    <property type="match status" value="1"/>
</dbReference>
<keyword evidence="4 7" id="KW-0472">Membrane</keyword>
<evidence type="ECO:0000256" key="3">
    <source>
        <dbReference type="ARBA" id="ARBA00022989"/>
    </source>
</evidence>
<evidence type="ECO:0000256" key="2">
    <source>
        <dbReference type="ARBA" id="ARBA00022692"/>
    </source>
</evidence>
<feature type="compositionally biased region" description="Low complexity" evidence="6">
    <location>
        <begin position="490"/>
        <end position="505"/>
    </location>
</feature>
<feature type="region of interest" description="Disordered" evidence="6">
    <location>
        <begin position="460"/>
        <end position="530"/>
    </location>
</feature>
<evidence type="ECO:0000256" key="1">
    <source>
        <dbReference type="ARBA" id="ARBA00004585"/>
    </source>
</evidence>
<evidence type="ECO:0000256" key="6">
    <source>
        <dbReference type="SAM" id="MobiDB-lite"/>
    </source>
</evidence>
<evidence type="ECO:0000313" key="10">
    <source>
        <dbReference type="Proteomes" id="UP000187013"/>
    </source>
</evidence>
<proteinExistence type="predicted"/>
<dbReference type="InterPro" id="IPR010482">
    <property type="entry name" value="TECPR1-like_DysF"/>
</dbReference>
<dbReference type="PANTHER" id="PTHR28304">
    <property type="entry name" value="PEROXISOMAL MEMBRANE PROTEIN PEX29"/>
    <property type="match status" value="1"/>
</dbReference>
<gene>
    <name evidence="9" type="ORF">ZYGR_0AF01510</name>
</gene>
<feature type="compositionally biased region" description="Polar residues" evidence="6">
    <location>
        <begin position="517"/>
        <end position="530"/>
    </location>
</feature>
<feature type="region of interest" description="Disordered" evidence="6">
    <location>
        <begin position="1"/>
        <end position="24"/>
    </location>
</feature>
<feature type="transmembrane region" description="Helical" evidence="7">
    <location>
        <begin position="137"/>
        <end position="155"/>
    </location>
</feature>